<comment type="caution">
    <text evidence="1">The sequence shown here is derived from an EMBL/GenBank/DDBJ whole genome shotgun (WGS) entry which is preliminary data.</text>
</comment>
<dbReference type="Proteomes" id="UP000681967">
    <property type="component" value="Unassembled WGS sequence"/>
</dbReference>
<organism evidence="1 2">
    <name type="scientific">Rotaria magnacalcarata</name>
    <dbReference type="NCBI Taxonomy" id="392030"/>
    <lineage>
        <taxon>Eukaryota</taxon>
        <taxon>Metazoa</taxon>
        <taxon>Spiralia</taxon>
        <taxon>Gnathifera</taxon>
        <taxon>Rotifera</taxon>
        <taxon>Eurotatoria</taxon>
        <taxon>Bdelloidea</taxon>
        <taxon>Philodinida</taxon>
        <taxon>Philodinidae</taxon>
        <taxon>Rotaria</taxon>
    </lineage>
</organism>
<name>A0A8S3DG09_9BILA</name>
<proteinExistence type="predicted"/>
<evidence type="ECO:0000313" key="2">
    <source>
        <dbReference type="Proteomes" id="UP000681967"/>
    </source>
</evidence>
<reference evidence="1" key="1">
    <citation type="submission" date="2021-02" db="EMBL/GenBank/DDBJ databases">
        <authorList>
            <person name="Nowell W R."/>
        </authorList>
    </citation>
    <scope>NUCLEOTIDE SEQUENCE</scope>
</reference>
<dbReference type="EMBL" id="CAJOBH010204524">
    <property type="protein sequence ID" value="CAF4995401.1"/>
    <property type="molecule type" value="Genomic_DNA"/>
</dbReference>
<dbReference type="AlphaFoldDB" id="A0A8S3DG09"/>
<gene>
    <name evidence="1" type="ORF">BYL167_LOCUS55282</name>
</gene>
<sequence>RFKTEDPLLDAIHLFGNNCNSPDKNTGRYINPIRTIKTDDENSLGVLSIIGVVGVNSEYPPNDSYEDLLEWAKEHTPSECYTILKSTKPCNSLIPYRRIFDDRKYVELLGMTHAFRHARELGKIFDEHSHKLEDISYIFNRPASTISEEYWIGSTTNDWKTPRLKLITTDKTGEIRTYQRGGDSNPTKDLEPRVPLMIKFLQCYNYWFIRCAAKSGSLSTYLVHVISQDCNPLILMKPTTLLKVCYMALIHQFCLSNN</sequence>
<evidence type="ECO:0000313" key="1">
    <source>
        <dbReference type="EMBL" id="CAF4995401.1"/>
    </source>
</evidence>
<protein>
    <submittedName>
        <fullName evidence="1">Uncharacterized protein</fullName>
    </submittedName>
</protein>
<feature type="non-terminal residue" evidence="1">
    <location>
        <position position="258"/>
    </location>
</feature>
<accession>A0A8S3DG09</accession>